<comment type="caution">
    <text evidence="8">The sequence shown here is derived from an EMBL/GenBank/DDBJ whole genome shotgun (WGS) entry which is preliminary data.</text>
</comment>
<dbReference type="GO" id="GO:0009279">
    <property type="term" value="C:cell outer membrane"/>
    <property type="evidence" value="ECO:0007669"/>
    <property type="project" value="UniProtKB-SubCell"/>
</dbReference>
<evidence type="ECO:0000256" key="5">
    <source>
        <dbReference type="ARBA" id="ARBA00023237"/>
    </source>
</evidence>
<organism evidence="8 9">
    <name type="scientific">Cyclobacterium qasimii</name>
    <dbReference type="NCBI Taxonomy" id="1350429"/>
    <lineage>
        <taxon>Bacteria</taxon>
        <taxon>Pseudomonadati</taxon>
        <taxon>Bacteroidota</taxon>
        <taxon>Cytophagia</taxon>
        <taxon>Cytophagales</taxon>
        <taxon>Cyclobacteriaceae</taxon>
        <taxon>Cyclobacterium</taxon>
    </lineage>
</organism>
<evidence type="ECO:0000313" key="8">
    <source>
        <dbReference type="EMBL" id="GEO22153.1"/>
    </source>
</evidence>
<dbReference type="InterPro" id="IPR012944">
    <property type="entry name" value="SusD_RagB_dom"/>
</dbReference>
<evidence type="ECO:0000259" key="6">
    <source>
        <dbReference type="Pfam" id="PF07980"/>
    </source>
</evidence>
<dbReference type="CDD" id="cd08977">
    <property type="entry name" value="SusD"/>
    <property type="match status" value="1"/>
</dbReference>
<dbReference type="RefSeq" id="WP_146947947.1">
    <property type="nucleotide sequence ID" value="NZ_BJYV01000013.1"/>
</dbReference>
<dbReference type="SUPFAM" id="SSF48452">
    <property type="entry name" value="TPR-like"/>
    <property type="match status" value="1"/>
</dbReference>
<proteinExistence type="inferred from homology"/>
<evidence type="ECO:0000313" key="9">
    <source>
        <dbReference type="Proteomes" id="UP000321301"/>
    </source>
</evidence>
<accession>A0A512CD70</accession>
<evidence type="ECO:0000256" key="2">
    <source>
        <dbReference type="ARBA" id="ARBA00006275"/>
    </source>
</evidence>
<protein>
    <recommendedName>
        <fullName evidence="10">RagB/SusD family nutrient uptake outer membrane protein</fullName>
    </recommendedName>
</protein>
<dbReference type="Proteomes" id="UP000321301">
    <property type="component" value="Unassembled WGS sequence"/>
</dbReference>
<evidence type="ECO:0000259" key="7">
    <source>
        <dbReference type="Pfam" id="PF14322"/>
    </source>
</evidence>
<dbReference type="AlphaFoldDB" id="A0A512CD70"/>
<keyword evidence="5" id="KW-0998">Cell outer membrane</keyword>
<dbReference type="EMBL" id="BJYV01000013">
    <property type="protein sequence ID" value="GEO22153.1"/>
    <property type="molecule type" value="Genomic_DNA"/>
</dbReference>
<name>A0A512CD70_9BACT</name>
<dbReference type="InterPro" id="IPR033985">
    <property type="entry name" value="SusD-like_N"/>
</dbReference>
<dbReference type="Pfam" id="PF07980">
    <property type="entry name" value="SusD_RagB"/>
    <property type="match status" value="1"/>
</dbReference>
<comment type="similarity">
    <text evidence="2">Belongs to the SusD family.</text>
</comment>
<keyword evidence="4" id="KW-0472">Membrane</keyword>
<dbReference type="InterPro" id="IPR011990">
    <property type="entry name" value="TPR-like_helical_dom_sf"/>
</dbReference>
<dbReference type="Pfam" id="PF14322">
    <property type="entry name" value="SusD-like_3"/>
    <property type="match status" value="1"/>
</dbReference>
<comment type="subcellular location">
    <subcellularLocation>
        <location evidence="1">Cell outer membrane</location>
    </subcellularLocation>
</comment>
<feature type="domain" description="RagB/SusD" evidence="6">
    <location>
        <begin position="358"/>
        <end position="450"/>
    </location>
</feature>
<dbReference type="Gene3D" id="1.25.40.390">
    <property type="match status" value="1"/>
</dbReference>
<gene>
    <name evidence="8" type="ORF">CQA01_26870</name>
</gene>
<keyword evidence="3" id="KW-0732">Signal</keyword>
<evidence type="ECO:0000256" key="4">
    <source>
        <dbReference type="ARBA" id="ARBA00023136"/>
    </source>
</evidence>
<reference evidence="8 9" key="1">
    <citation type="submission" date="2019-07" db="EMBL/GenBank/DDBJ databases">
        <title>Whole genome shotgun sequence of Cyclobacterium qasimii NBRC 106168.</title>
        <authorList>
            <person name="Hosoyama A."/>
            <person name="Uohara A."/>
            <person name="Ohji S."/>
            <person name="Ichikawa N."/>
        </authorList>
    </citation>
    <scope>NUCLEOTIDE SEQUENCE [LARGE SCALE GENOMIC DNA]</scope>
    <source>
        <strain evidence="8 9">NBRC 106168</strain>
    </source>
</reference>
<sequence>MKKSINIILVTVFMGYMTGCDDLEYYPTDQLSDEQVSNSPELLSNITVGTYSRLREMRYVRNRQAAQEFPGDDAVWVKNSGDNRMLTYSYQHIVNSSVSTQFWQEAYYGIFSANKVIEAIDDNADEENLQLKGENLFLRAFMHFDLVRMFGRPYSQSPETNLGVMIRDNTDVSALPPRSTVKETFEFIESDLLKAASLMSISKPSIFGSKEVAWGMLARLYLYMEQHDKAIEYADKVINSGRYNLLETSQLGSYFTLLPENNPETLFAIKLLETENMGKGSIGSLYHSQGGWGEIFASKTYRDLIYQNPNDERVKFIDPDYIYDDQGNRIPDPTEDVGFLLRKRDGLSQYFINKYTLEGGVQMLSSPIVMRLAEMYLIKAEAYAKTPGMEAEAIEMVNIIRERAGLSGEQLFSTSDLKGYATVLDVVLDERRLELAWEGHRAIDVYRNNRSMDRSSVQPFGWSGPMLVLPTSNSIVHLIPETELALNTNLVQNPTE</sequence>
<evidence type="ECO:0008006" key="10">
    <source>
        <dbReference type="Google" id="ProtNLM"/>
    </source>
</evidence>
<evidence type="ECO:0000256" key="1">
    <source>
        <dbReference type="ARBA" id="ARBA00004442"/>
    </source>
</evidence>
<evidence type="ECO:0000256" key="3">
    <source>
        <dbReference type="ARBA" id="ARBA00022729"/>
    </source>
</evidence>
<keyword evidence="9" id="KW-1185">Reference proteome</keyword>
<feature type="domain" description="SusD-like N-terminal" evidence="7">
    <location>
        <begin position="33"/>
        <end position="222"/>
    </location>
</feature>